<protein>
    <submittedName>
        <fullName evidence="1">Uncharacterized protein</fullName>
    </submittedName>
</protein>
<dbReference type="AlphaFoldDB" id="J4KS49"/>
<sequence>MNVLWVKDNNIGHEKQVDVLLKELSKKLNLKIDSRIVKNSFLFQKKIDNVKSNYYDILIGAGHKTHSILLKNKKNQKKTTKVIAILSPTFYKSKFDIICTPSHDKHKFNSKDNVIFYEGSLVTVSLKETREDVVMIAIGGKNKHYIFDQDHIYDQMEYFLSINSNKHCYIFNSRRTPREISKKISSQYKDNERITFVDFYDNRSNISIEEIMHQSQSKLITRDSVNMVYESLSCKGDTYLFNMHARRGSNKVVENINTLIKNRKIGYVDCSELTKGFSKMKLEKQNIHNDVFAEVEKVAYEIQNKL</sequence>
<gene>
    <name evidence="1" type="ORF">NT01SARS_0572</name>
</gene>
<reference evidence="1 2" key="1">
    <citation type="journal article" date="2012" name="ISME J.">
        <title>Genomic insights to SAR86, an abundant and uncultivated marine bacterial lineage.</title>
        <authorList>
            <person name="Dupont C.L."/>
            <person name="Rusch D.B."/>
            <person name="Yooseph S."/>
            <person name="Lombardo M.J."/>
            <person name="Richter R.A."/>
            <person name="Valas R."/>
            <person name="Novotny M."/>
            <person name="Yee-Greenbaum J."/>
            <person name="Selengut J.D."/>
            <person name="Haft D.H."/>
            <person name="Halpern A.L."/>
            <person name="Lasken R.S."/>
            <person name="Nealson K."/>
            <person name="Friedman R."/>
            <person name="Venter J.C."/>
        </authorList>
    </citation>
    <scope>NUCLEOTIDE SEQUENCE [LARGE SCALE GENOMIC DNA]</scope>
</reference>
<dbReference type="STRING" id="1123866.NT01SARS_0572"/>
<dbReference type="InterPro" id="IPR009367">
    <property type="entry name" value="Elm1-like"/>
</dbReference>
<dbReference type="Proteomes" id="UP000010305">
    <property type="component" value="Unassembled WGS sequence"/>
</dbReference>
<dbReference type="EMBL" id="JH611156">
    <property type="protein sequence ID" value="EJP72084.1"/>
    <property type="molecule type" value="Genomic_DNA"/>
</dbReference>
<evidence type="ECO:0000313" key="2">
    <source>
        <dbReference type="Proteomes" id="UP000010305"/>
    </source>
</evidence>
<dbReference type="Pfam" id="PF06258">
    <property type="entry name" value="Mito_fiss_Elm1"/>
    <property type="match status" value="1"/>
</dbReference>
<accession>J4KS49</accession>
<organism evidence="1 2">
    <name type="scientific">SAR86 cluster bacterium SAR86A</name>
    <dbReference type="NCBI Taxonomy" id="1123866"/>
    <lineage>
        <taxon>Bacteria</taxon>
        <taxon>Pseudomonadati</taxon>
        <taxon>Pseudomonadota</taxon>
        <taxon>Gammaproteobacteria</taxon>
        <taxon>SAR86 cluster</taxon>
    </lineage>
</organism>
<evidence type="ECO:0000313" key="1">
    <source>
        <dbReference type="EMBL" id="EJP72084.1"/>
    </source>
</evidence>
<name>J4KS49_9GAMM</name>
<dbReference type="HOGENOM" id="CLU_865708_0_0_6"/>
<proteinExistence type="predicted"/>